<feature type="region of interest" description="Disordered" evidence="1">
    <location>
        <begin position="1"/>
        <end position="21"/>
    </location>
</feature>
<organism evidence="2 3">
    <name type="scientific">Perkinsus olseni</name>
    <name type="common">Perkinsus atlanticus</name>
    <dbReference type="NCBI Taxonomy" id="32597"/>
    <lineage>
        <taxon>Eukaryota</taxon>
        <taxon>Sar</taxon>
        <taxon>Alveolata</taxon>
        <taxon>Perkinsozoa</taxon>
        <taxon>Perkinsea</taxon>
        <taxon>Perkinsida</taxon>
        <taxon>Perkinsidae</taxon>
        <taxon>Perkinsus</taxon>
    </lineage>
</organism>
<name>A0A7J6QBI0_PEROL</name>
<dbReference type="Proteomes" id="UP000553632">
    <property type="component" value="Unassembled WGS sequence"/>
</dbReference>
<gene>
    <name evidence="2" type="ORF">FOZ63_010067</name>
</gene>
<proteinExistence type="predicted"/>
<evidence type="ECO:0000313" key="2">
    <source>
        <dbReference type="EMBL" id="KAF4705577.1"/>
    </source>
</evidence>
<accession>A0A7J6QBI0</accession>
<protein>
    <submittedName>
        <fullName evidence="2">Uncharacterized protein</fullName>
    </submittedName>
</protein>
<feature type="compositionally biased region" description="Polar residues" evidence="1">
    <location>
        <begin position="1"/>
        <end position="10"/>
    </location>
</feature>
<dbReference type="EMBL" id="JABANO010034177">
    <property type="protein sequence ID" value="KAF4705577.1"/>
    <property type="molecule type" value="Genomic_DNA"/>
</dbReference>
<dbReference type="AlphaFoldDB" id="A0A7J6QBI0"/>
<feature type="compositionally biased region" description="Basic and acidic residues" evidence="1">
    <location>
        <begin position="91"/>
        <end position="114"/>
    </location>
</feature>
<comment type="caution">
    <text evidence="2">The sequence shown here is derived from an EMBL/GenBank/DDBJ whole genome shotgun (WGS) entry which is preliminary data.</text>
</comment>
<reference evidence="2 3" key="1">
    <citation type="submission" date="2020-04" db="EMBL/GenBank/DDBJ databases">
        <title>Perkinsus olseni comparative genomics.</title>
        <authorList>
            <person name="Bogema D.R."/>
        </authorList>
    </citation>
    <scope>NUCLEOTIDE SEQUENCE [LARGE SCALE GENOMIC DNA]</scope>
    <source>
        <strain evidence="2 3">ATCC PRA-207</strain>
    </source>
</reference>
<feature type="region of interest" description="Disordered" evidence="1">
    <location>
        <begin position="35"/>
        <end position="130"/>
    </location>
</feature>
<evidence type="ECO:0000313" key="3">
    <source>
        <dbReference type="Proteomes" id="UP000553632"/>
    </source>
</evidence>
<sequence>MSQPCSSSTGWADDDTPPFDLLQQGMCDLFHRESRSVEKTDIPNVATPDTRNLHNLRTGGTIRPVKKPDDAVDYRGGNRIKPKITAHRIQKRDDRKKEGTDRKERLKREGETRQGKKSFAEGPRTRVKSN</sequence>
<keyword evidence="3" id="KW-1185">Reference proteome</keyword>
<evidence type="ECO:0000256" key="1">
    <source>
        <dbReference type="SAM" id="MobiDB-lite"/>
    </source>
</evidence>
<feature type="compositionally biased region" description="Basic residues" evidence="1">
    <location>
        <begin position="78"/>
        <end position="90"/>
    </location>
</feature>